<accession>A0A650EML5</accession>
<name>A0A650EML5_9FIRM</name>
<reference evidence="3" key="1">
    <citation type="journal article" date="2020" name="J. ISSAAS">
        <title>Lactobacilli and other gastrointestinal microbiota of Peromyscus leucopus, reservoir host for agents of Lyme disease and other zoonoses in North America.</title>
        <authorList>
            <person name="Milovic A."/>
            <person name="Bassam K."/>
            <person name="Shao H."/>
            <person name="Chatzistamou I."/>
            <person name="Tufts D.M."/>
            <person name="Diuk-Wasser M."/>
            <person name="Barbour A.G."/>
        </authorList>
    </citation>
    <scope>NUCLEOTIDE SEQUENCE</scope>
    <source>
        <strain evidence="3">LL40</strain>
    </source>
</reference>
<proteinExistence type="inferred from homology"/>
<gene>
    <name evidence="3" type="ORF">Firmicute1046_1630</name>
</gene>
<evidence type="ECO:0000313" key="3">
    <source>
        <dbReference type="EMBL" id="QGT51087.1"/>
    </source>
</evidence>
<evidence type="ECO:0000256" key="2">
    <source>
        <dbReference type="RuleBase" id="RU362080"/>
    </source>
</evidence>
<dbReference type="InterPro" id="IPR036165">
    <property type="entry name" value="YefM-like_sf"/>
</dbReference>
<organism evidence="3">
    <name type="scientific">uncultured Bacillota bacterium</name>
    <dbReference type="NCBI Taxonomy" id="344338"/>
    <lineage>
        <taxon>Bacteria</taxon>
        <taxon>Bacillati</taxon>
        <taxon>Bacillota</taxon>
        <taxon>environmental samples</taxon>
    </lineage>
</organism>
<protein>
    <recommendedName>
        <fullName evidence="2">Antitoxin</fullName>
    </recommendedName>
</protein>
<dbReference type="Pfam" id="PF02604">
    <property type="entry name" value="PhdYeFM_antitox"/>
    <property type="match status" value="1"/>
</dbReference>
<comment type="similarity">
    <text evidence="1 2">Belongs to the phD/YefM antitoxin family.</text>
</comment>
<dbReference type="InterPro" id="IPR006442">
    <property type="entry name" value="Antitoxin_Phd/YefM"/>
</dbReference>
<evidence type="ECO:0000256" key="1">
    <source>
        <dbReference type="ARBA" id="ARBA00009981"/>
    </source>
</evidence>
<dbReference type="EMBL" id="MN577573">
    <property type="protein sequence ID" value="QGT51087.1"/>
    <property type="molecule type" value="Genomic_DNA"/>
</dbReference>
<sequence>MPQIIPIKDLKNTSEISEKCHSIDEPMFITKNGYGDMVIMSIEAYEKMAYMNDIYGKIKQGEKAISDKRVMTAKQSVDTLRSKYEI</sequence>
<dbReference type="AlphaFoldDB" id="A0A650EML5"/>
<comment type="function">
    <text evidence="2">Antitoxin component of a type II toxin-antitoxin (TA) system.</text>
</comment>
<dbReference type="SUPFAM" id="SSF143120">
    <property type="entry name" value="YefM-like"/>
    <property type="match status" value="1"/>
</dbReference>